<keyword evidence="3" id="KW-1185">Reference proteome</keyword>
<dbReference type="AlphaFoldDB" id="T0IPP6"/>
<proteinExistence type="predicted"/>
<feature type="region of interest" description="Disordered" evidence="1">
    <location>
        <begin position="162"/>
        <end position="195"/>
    </location>
</feature>
<organism evidence="2 3">
    <name type="scientific">Sphingobium quisquiliarum P25</name>
    <dbReference type="NCBI Taxonomy" id="1329909"/>
    <lineage>
        <taxon>Bacteria</taxon>
        <taxon>Pseudomonadati</taxon>
        <taxon>Pseudomonadota</taxon>
        <taxon>Alphaproteobacteria</taxon>
        <taxon>Sphingomonadales</taxon>
        <taxon>Sphingomonadaceae</taxon>
        <taxon>Sphingobium</taxon>
    </lineage>
</organism>
<evidence type="ECO:0000313" key="2">
    <source>
        <dbReference type="EMBL" id="EQB11629.1"/>
    </source>
</evidence>
<evidence type="ECO:0000256" key="1">
    <source>
        <dbReference type="SAM" id="MobiDB-lite"/>
    </source>
</evidence>
<name>T0IPP6_9SPHN</name>
<dbReference type="PATRIC" id="fig|1329909.3.peg.616"/>
<accession>T0IPP6</accession>
<evidence type="ECO:0000313" key="3">
    <source>
        <dbReference type="Proteomes" id="UP000015525"/>
    </source>
</evidence>
<reference evidence="2 3" key="1">
    <citation type="journal article" date="2013" name="Genome Announc.">
        <title>Draft Genome Sequence of Sphingobium quisquiliarum Strain P25T, a Novel Hexachlorocyclohexane (HCH)-Degrading Bacterium Isolated from an HCH Dumpsite.</title>
        <authorList>
            <person name="Kumar Singh A."/>
            <person name="Sangwan N."/>
            <person name="Sharma A."/>
            <person name="Gupta V."/>
            <person name="Khurana J.P."/>
            <person name="Lal R."/>
        </authorList>
    </citation>
    <scope>NUCLEOTIDE SEQUENCE [LARGE SCALE GENOMIC DNA]</scope>
    <source>
        <strain evidence="2 3">P25</strain>
    </source>
</reference>
<comment type="caution">
    <text evidence="2">The sequence shown here is derived from an EMBL/GenBank/DDBJ whole genome shotgun (WGS) entry which is preliminary data.</text>
</comment>
<protein>
    <submittedName>
        <fullName evidence="2">Uncharacterized protein</fullName>
    </submittedName>
</protein>
<dbReference type="EMBL" id="ATHO01000023">
    <property type="protein sequence ID" value="EQB11629.1"/>
    <property type="molecule type" value="Genomic_DNA"/>
</dbReference>
<gene>
    <name evidence="2" type="ORF">L288_03270</name>
</gene>
<sequence length="195" mass="22044">MVTETKPMDDSFNHADPIYTSWEVEDPLGRDRDTDLVVVTTRRALCRMAFVAAETATRFERDGIDHDPVAWMMTPRRLFDGESALDACLDRTGFKRAVILHSLCFGMDAMPQQIDDLMDDDDDFEEDEIEKAFAQSQAPGHNGRMRMIGKGQVTLAVPHCRTSVPYAPPRESSRRAHRPKLKRRAEALGAMKAHP</sequence>
<dbReference type="Proteomes" id="UP000015525">
    <property type="component" value="Unassembled WGS sequence"/>
</dbReference>